<dbReference type="EMBL" id="CP066744">
    <property type="protein sequence ID" value="QQK07142.1"/>
    <property type="molecule type" value="Genomic_DNA"/>
</dbReference>
<organism evidence="1 2">
    <name type="scientific">Miniphocaeibacter halophilus</name>
    <dbReference type="NCBI Taxonomy" id="2931922"/>
    <lineage>
        <taxon>Bacteria</taxon>
        <taxon>Bacillati</taxon>
        <taxon>Bacillota</taxon>
        <taxon>Tissierellia</taxon>
        <taxon>Tissierellales</taxon>
        <taxon>Peptoniphilaceae</taxon>
        <taxon>Miniphocaeibacter</taxon>
    </lineage>
</organism>
<proteinExistence type="predicted"/>
<evidence type="ECO:0000313" key="1">
    <source>
        <dbReference type="EMBL" id="QQK07142.1"/>
    </source>
</evidence>
<protein>
    <submittedName>
        <fullName evidence="1">Electron transport complex subunit RsxC</fullName>
    </submittedName>
</protein>
<reference evidence="1 2" key="1">
    <citation type="journal article" date="2022" name="Int. J. Syst. Evol. Microbiol.">
        <title>Miniphocaeibacter halophilus sp. nov., an ammonium-tolerant acetate-producing bacterium isolated from a biogas system.</title>
        <authorList>
            <person name="Schnurer A."/>
            <person name="Singh A."/>
            <person name="Bi S."/>
            <person name="Qiao W."/>
            <person name="Westerholm M."/>
        </authorList>
    </citation>
    <scope>NUCLEOTIDE SEQUENCE [LARGE SCALE GENOMIC DNA]</scope>
    <source>
        <strain evidence="1 2">AMB_01</strain>
    </source>
</reference>
<accession>A0AC61MNZ3</accession>
<gene>
    <name evidence="1" type="primary">rsxC</name>
    <name evidence="1" type="ORF">JFY71_07365</name>
</gene>
<dbReference type="Proteomes" id="UP000595814">
    <property type="component" value="Chromosome"/>
</dbReference>
<name>A0AC61MNZ3_9FIRM</name>
<keyword evidence="2" id="KW-1185">Reference proteome</keyword>
<evidence type="ECO:0000313" key="2">
    <source>
        <dbReference type="Proteomes" id="UP000595814"/>
    </source>
</evidence>
<sequence>MDSRELTFKGGVHMHDFKELTNKYSIETGPNVETVTIALHQHTGAPCEPLVKIGDEVKVGQKIGDADATITAPVHSSVSGVVKQIVEITTVSGVKTKAIVIESDGKNEIGYEPYNDDYTKLEPKEIVRRVREAGIVGLGGAGFPTHVKINKNPKDTINHVLVNGAECEPYLTGDQVTMEEYPEKVVIGLDIVMKAMGAPNGYIGIENNKPEAIKRVSEEAKKLSGIKVSVLKTKYPQGDQRRLIDSILGMKMPSSLRSTEEGVQVINSSTAAAIYDAVILGKPLYEKVVTVTGSAIANPKNLLVKVGTSLKEVLEYCGGFKEEPGKIIIGGPMMGEAQFTIDSPTLKANGGIIVMNKEEAKPPVITACIKCGKCVDVCPVYLMPLYLQQNVLNNRFEEAEKLNIMDCIECGSCSYVCPSKRPLVEAIRHGKRELRAASTKK</sequence>